<reference evidence="17" key="1">
    <citation type="journal article" date="2023" name="Commun. Biol.">
        <title>Genome analysis of Parmales, the sister group of diatoms, reveals the evolutionary specialization of diatoms from phago-mixotrophs to photoautotrophs.</title>
        <authorList>
            <person name="Ban H."/>
            <person name="Sato S."/>
            <person name="Yoshikawa S."/>
            <person name="Yamada K."/>
            <person name="Nakamura Y."/>
            <person name="Ichinomiya M."/>
            <person name="Sato N."/>
            <person name="Blanc-Mathieu R."/>
            <person name="Endo H."/>
            <person name="Kuwata A."/>
            <person name="Ogata H."/>
        </authorList>
    </citation>
    <scope>NUCLEOTIDE SEQUENCE [LARGE SCALE GENOMIC DNA]</scope>
    <source>
        <strain evidence="17">NIES 3700</strain>
    </source>
</reference>
<keyword evidence="6 13" id="KW-0548">Nucleotidyltransferase</keyword>
<evidence type="ECO:0000256" key="12">
    <source>
        <dbReference type="ARBA" id="ARBA00048173"/>
    </source>
</evidence>
<gene>
    <name evidence="16" type="ORF">TrLO_g2365</name>
</gene>
<dbReference type="OrthoDB" id="197338at2759"/>
<dbReference type="Gene3D" id="3.30.70.2630">
    <property type="match status" value="1"/>
</dbReference>
<dbReference type="PANTHER" id="PTHR12066:SF0">
    <property type="entry name" value="TELOMERASE REVERSE TRANSCRIPTASE"/>
    <property type="match status" value="1"/>
</dbReference>
<dbReference type="Gene3D" id="1.10.357.90">
    <property type="match status" value="1"/>
</dbReference>
<evidence type="ECO:0000256" key="4">
    <source>
        <dbReference type="ARBA" id="ARBA00022454"/>
    </source>
</evidence>
<dbReference type="InterPro" id="IPR021891">
    <property type="entry name" value="Telomerase_RBD"/>
</dbReference>
<organism evidence="16 17">
    <name type="scientific">Triparma laevis f. longispina</name>
    <dbReference type="NCBI Taxonomy" id="1714387"/>
    <lineage>
        <taxon>Eukaryota</taxon>
        <taxon>Sar</taxon>
        <taxon>Stramenopiles</taxon>
        <taxon>Ochrophyta</taxon>
        <taxon>Bolidophyceae</taxon>
        <taxon>Parmales</taxon>
        <taxon>Triparmaceae</taxon>
        <taxon>Triparma</taxon>
    </lineage>
</organism>
<dbReference type="EC" id="2.7.7.49" evidence="2 13"/>
<evidence type="ECO:0000256" key="3">
    <source>
        <dbReference type="ARBA" id="ARBA00016182"/>
    </source>
</evidence>
<dbReference type="Gene3D" id="1.10.132.70">
    <property type="match status" value="1"/>
</dbReference>
<evidence type="ECO:0000256" key="5">
    <source>
        <dbReference type="ARBA" id="ARBA00022679"/>
    </source>
</evidence>
<dbReference type="PROSITE" id="PS50878">
    <property type="entry name" value="RT_POL"/>
    <property type="match status" value="1"/>
</dbReference>
<dbReference type="PRINTS" id="PR01365">
    <property type="entry name" value="TELOMERASERT"/>
</dbReference>
<evidence type="ECO:0000256" key="6">
    <source>
        <dbReference type="ARBA" id="ARBA00022695"/>
    </source>
</evidence>
<feature type="domain" description="Reverse transcriptase" evidence="15">
    <location>
        <begin position="628"/>
        <end position="1013"/>
    </location>
</feature>
<evidence type="ECO:0000256" key="11">
    <source>
        <dbReference type="ARBA" id="ARBA00023242"/>
    </source>
</evidence>
<dbReference type="InterPro" id="IPR003545">
    <property type="entry name" value="Telomerase_RT"/>
</dbReference>
<dbReference type="CDD" id="cd01648">
    <property type="entry name" value="TERT"/>
    <property type="match status" value="1"/>
</dbReference>
<dbReference type="Pfam" id="PF12009">
    <property type="entry name" value="Telomerase_RBD"/>
    <property type="match status" value="1"/>
</dbReference>
<dbReference type="Proteomes" id="UP001165122">
    <property type="component" value="Unassembled WGS sequence"/>
</dbReference>
<dbReference type="PANTHER" id="PTHR12066">
    <property type="entry name" value="TELOMERASE REVERSE TRANSCRIPTASE"/>
    <property type="match status" value="1"/>
</dbReference>
<evidence type="ECO:0000313" key="17">
    <source>
        <dbReference type="Proteomes" id="UP001165122"/>
    </source>
</evidence>
<evidence type="ECO:0000256" key="10">
    <source>
        <dbReference type="ARBA" id="ARBA00022918"/>
    </source>
</evidence>
<dbReference type="GO" id="GO:0042162">
    <property type="term" value="F:telomeric DNA binding"/>
    <property type="evidence" value="ECO:0007669"/>
    <property type="project" value="TreeGrafter"/>
</dbReference>
<accession>A0A9W7KSN9</accession>
<comment type="catalytic activity">
    <reaction evidence="12 13">
        <text>DNA(n) + a 2'-deoxyribonucleoside 5'-triphosphate = DNA(n+1) + diphosphate</text>
        <dbReference type="Rhea" id="RHEA:22508"/>
        <dbReference type="Rhea" id="RHEA-COMP:17339"/>
        <dbReference type="Rhea" id="RHEA-COMP:17340"/>
        <dbReference type="ChEBI" id="CHEBI:33019"/>
        <dbReference type="ChEBI" id="CHEBI:61560"/>
        <dbReference type="ChEBI" id="CHEBI:173112"/>
        <dbReference type="EC" id="2.7.7.49"/>
    </reaction>
</comment>
<dbReference type="Pfam" id="PF00078">
    <property type="entry name" value="RVT_1"/>
    <property type="match status" value="1"/>
</dbReference>
<evidence type="ECO:0000256" key="8">
    <source>
        <dbReference type="ARBA" id="ARBA00022842"/>
    </source>
</evidence>
<comment type="similarity">
    <text evidence="1 13">Belongs to the reverse transcriptase family. Telomerase subfamily.</text>
</comment>
<keyword evidence="7 13" id="KW-0479">Metal-binding</keyword>
<comment type="subcellular location">
    <subcellularLocation>
        <location evidence="13">Nucleus</location>
    </subcellularLocation>
    <subcellularLocation>
        <location evidence="13">Chromosome</location>
        <location evidence="13">Telomere</location>
    </subcellularLocation>
</comment>
<dbReference type="GO" id="GO:0000781">
    <property type="term" value="C:chromosome, telomeric region"/>
    <property type="evidence" value="ECO:0007669"/>
    <property type="project" value="UniProtKB-SubCell"/>
</dbReference>
<dbReference type="GO" id="GO:0070034">
    <property type="term" value="F:telomerase RNA binding"/>
    <property type="evidence" value="ECO:0007669"/>
    <property type="project" value="TreeGrafter"/>
</dbReference>
<dbReference type="GO" id="GO:0046872">
    <property type="term" value="F:metal ion binding"/>
    <property type="evidence" value="ECO:0007669"/>
    <property type="project" value="UniProtKB-KW"/>
</dbReference>
<dbReference type="AlphaFoldDB" id="A0A9W7KSN9"/>
<evidence type="ECO:0000259" key="15">
    <source>
        <dbReference type="PROSITE" id="PS50878"/>
    </source>
</evidence>
<proteinExistence type="inferred from homology"/>
<keyword evidence="8 13" id="KW-0460">Magnesium</keyword>
<keyword evidence="5 13" id="KW-0808">Transferase</keyword>
<sequence>MKVGNSTLRMCYPNIVTLGGWLEKSLSDELREIQHQMELSTQAGGKVSSDVGSKILKNYSEEDDVNNMGQDCNDSGCVKSGGDKTLLGRKVTNPYAVSDRRSTEETYNNLLRKLKTSLRLLHTISSNPSHPIHTLLSTFLLSPKRDDKTGEQSSSASPPPSASLPPFKHFGKKLNPLHVLVDATVSHHVLEGHNKARLKSRKENNNNIFVRSTEGRDVMALGYTYSKETLTTTSNLQSSSLTPGTTNVHLNSSVAYFKSKGVMRLHEVLGDEWLTWVMRRCCCFVKCEGEEGGESRREGKKEEGGEGEDSRCYFQLSGEPVFGVIKRMETTKIQGKKAGGVKINETEKKRENIAVPRFRIFYSQSFVKEVGLPKNNLFNVLLKGGGGKFGDEEVKVLTARMLKIGDIKDDDIYKVLSNKKVPKVDSNIGNICSDVLKNYKKLNFCRIFEAACPIRKKGSSKKKGGKVTDEDLEGRDFKELIDMHTEHEAVIEYVTRVFSELFPARLFGTSSSIVMEGIRKFCTIRLKETVAECELMRGFKLKSVSWLYSINEGPVSRDCAISRYNKMLNVLTFVYNIIVIPLIRSSFYVTETQFGGNRVFYYRKRVWRSIRKKSFETFNTRYDVLEGDEVVERLGRGKMGAAELRIVPKEKSVRGITMLQKRRFVDGIDGKIKAKGEIVVSGVGAPSKKQKTTSAEQQQVDHVSSSAAAAATKPDATVNNKSFQTAKFKSTNNILQNSFQILKYEVERREDCFGSGIHISDIFSKVLSFKTKLIEQSSDGKTLPKLYWASSDIQSCFDNISQEHIFKLLQNMLDEDDYCISKYAVCHPYESRGKCNVKHVKSVSNDIVKFGDKAKKLAANYNESVFVDGVTVSVEHKDKLVELLKEHVFDNVVVARDGEGRERFLVQKEGIAQGSVLSTLLCNVYFGDVEGKLLKGVFKGEDGELNLLIRVVDDFLLVSTKKNVAVDFLKRMTEGIKELGVIVNKSKTTVSFQTEEAGRCVEGEDFPFCGLLFNTETCEARYEYERFKGSKAVDDLTVEVAKQPGVSMGIKSKAFVRPRCSEITLDSRLNGREQILDNVYQMFLLGGIKMNAYGRILEERRGGGKGGGGFDEFEVKQLDELIMYAYALIHKRISQAGGVSSVKVEDLKALGWRAFLKVYEDEKRGRGEGKKLVELLKQKVAKEGRASGGGRREMEEAERRGLEKFNLEGFVY</sequence>
<keyword evidence="11 13" id="KW-0539">Nucleus</keyword>
<dbReference type="InterPro" id="IPR043502">
    <property type="entry name" value="DNA/RNA_pol_sf"/>
</dbReference>
<feature type="region of interest" description="Disordered" evidence="14">
    <location>
        <begin position="144"/>
        <end position="167"/>
    </location>
</feature>
<keyword evidence="9 13" id="KW-0779">Telomere</keyword>
<evidence type="ECO:0000256" key="2">
    <source>
        <dbReference type="ARBA" id="ARBA00012493"/>
    </source>
</evidence>
<dbReference type="SMART" id="SM00975">
    <property type="entry name" value="Telomerase_RBD"/>
    <property type="match status" value="1"/>
</dbReference>
<dbReference type="SUPFAM" id="SSF56672">
    <property type="entry name" value="DNA/RNA polymerases"/>
    <property type="match status" value="1"/>
</dbReference>
<dbReference type="EMBL" id="BRXW01000145">
    <property type="protein sequence ID" value="GMI10129.1"/>
    <property type="molecule type" value="Genomic_DNA"/>
</dbReference>
<evidence type="ECO:0000256" key="9">
    <source>
        <dbReference type="ARBA" id="ARBA00022895"/>
    </source>
</evidence>
<protein>
    <recommendedName>
        <fullName evidence="3 13">Telomerase reverse transcriptase</fullName>
        <ecNumber evidence="2 13">2.7.7.49</ecNumber>
    </recommendedName>
    <alternativeName>
        <fullName evidence="13">Telomerase catalytic subunit</fullName>
    </alternativeName>
</protein>
<keyword evidence="4 13" id="KW-0158">Chromosome</keyword>
<evidence type="ECO:0000256" key="1">
    <source>
        <dbReference type="ARBA" id="ARBA00008001"/>
    </source>
</evidence>
<dbReference type="GO" id="GO:0003720">
    <property type="term" value="F:telomerase activity"/>
    <property type="evidence" value="ECO:0007669"/>
    <property type="project" value="InterPro"/>
</dbReference>
<keyword evidence="10 13" id="KW-0695">RNA-directed DNA polymerase</keyword>
<evidence type="ECO:0000313" key="16">
    <source>
        <dbReference type="EMBL" id="GMI10129.1"/>
    </source>
</evidence>
<dbReference type="GO" id="GO:0007004">
    <property type="term" value="P:telomere maintenance via telomerase"/>
    <property type="evidence" value="ECO:0007669"/>
    <property type="project" value="TreeGrafter"/>
</dbReference>
<evidence type="ECO:0000256" key="7">
    <source>
        <dbReference type="ARBA" id="ARBA00022723"/>
    </source>
</evidence>
<name>A0A9W7KSN9_9STRA</name>
<dbReference type="InterPro" id="IPR000477">
    <property type="entry name" value="RT_dom"/>
</dbReference>
<evidence type="ECO:0000256" key="14">
    <source>
        <dbReference type="SAM" id="MobiDB-lite"/>
    </source>
</evidence>
<dbReference type="GO" id="GO:0000333">
    <property type="term" value="C:telomerase catalytic core complex"/>
    <property type="evidence" value="ECO:0007669"/>
    <property type="project" value="TreeGrafter"/>
</dbReference>
<keyword evidence="17" id="KW-1185">Reference proteome</keyword>
<comment type="caution">
    <text evidence="16">The sequence shown here is derived from an EMBL/GenBank/DDBJ whole genome shotgun (WGS) entry which is preliminary data.</text>
</comment>
<comment type="function">
    <text evidence="13">Telomerase is a ribonucleoprotein enzyme essential for the replication of chromosome termini in most eukaryotes. It elongates telomeres. It is a reverse transcriptase that adds simple sequence repeats to chromosome ends by copying a template sequence within the RNA component of the enzyme.</text>
</comment>
<evidence type="ECO:0000256" key="13">
    <source>
        <dbReference type="RuleBase" id="RU365061"/>
    </source>
</evidence>